<feature type="domain" description="Serine hydrolase" evidence="1">
    <location>
        <begin position="267"/>
        <end position="464"/>
    </location>
</feature>
<dbReference type="Pfam" id="PF13516">
    <property type="entry name" value="LRR_6"/>
    <property type="match status" value="3"/>
</dbReference>
<keyword evidence="4" id="KW-1185">Reference proteome</keyword>
<dbReference type="OrthoDB" id="414698at2759"/>
<dbReference type="GO" id="GO:0006913">
    <property type="term" value="P:nucleocytoplasmic transport"/>
    <property type="evidence" value="ECO:0007669"/>
    <property type="project" value="TreeGrafter"/>
</dbReference>
<dbReference type="SUPFAM" id="SSF53474">
    <property type="entry name" value="alpha/beta-Hydrolases"/>
    <property type="match status" value="1"/>
</dbReference>
<dbReference type="InterPro" id="IPR001611">
    <property type="entry name" value="Leu-rich_rpt"/>
</dbReference>
<dbReference type="Proteomes" id="UP000663852">
    <property type="component" value="Unassembled WGS sequence"/>
</dbReference>
<dbReference type="EMBL" id="CAJNOJ010000162">
    <property type="protein sequence ID" value="CAF1224901.1"/>
    <property type="molecule type" value="Genomic_DNA"/>
</dbReference>
<protein>
    <recommendedName>
        <fullName evidence="1">Serine hydrolase domain-containing protein</fullName>
    </recommendedName>
</protein>
<dbReference type="Gene3D" id="3.80.10.10">
    <property type="entry name" value="Ribonuclease Inhibitor"/>
    <property type="match status" value="3"/>
</dbReference>
<comment type="caution">
    <text evidence="2">The sequence shown here is derived from an EMBL/GenBank/DDBJ whole genome shotgun (WGS) entry which is preliminary data.</text>
</comment>
<dbReference type="Gene3D" id="3.40.50.1820">
    <property type="entry name" value="alpha/beta hydrolase"/>
    <property type="match status" value="1"/>
</dbReference>
<dbReference type="Pfam" id="PF06041">
    <property type="entry name" value="DUF924"/>
    <property type="match status" value="1"/>
</dbReference>
<dbReference type="GO" id="GO:0005096">
    <property type="term" value="F:GTPase activator activity"/>
    <property type="evidence" value="ECO:0007669"/>
    <property type="project" value="UniProtKB-KW"/>
</dbReference>
<dbReference type="InterPro" id="IPR027038">
    <property type="entry name" value="RanGap"/>
</dbReference>
<evidence type="ECO:0000313" key="5">
    <source>
        <dbReference type="Proteomes" id="UP000663852"/>
    </source>
</evidence>
<dbReference type="GO" id="GO:0048471">
    <property type="term" value="C:perinuclear region of cytoplasm"/>
    <property type="evidence" value="ECO:0007669"/>
    <property type="project" value="TreeGrafter"/>
</dbReference>
<dbReference type="InterPro" id="IPR005645">
    <property type="entry name" value="FSH-like_dom"/>
</dbReference>
<proteinExistence type="predicted"/>
<dbReference type="AlphaFoldDB" id="A0A814Y3Z2"/>
<organism evidence="2 5">
    <name type="scientific">Adineta ricciae</name>
    <name type="common">Rotifer</name>
    <dbReference type="NCBI Taxonomy" id="249248"/>
    <lineage>
        <taxon>Eukaryota</taxon>
        <taxon>Metazoa</taxon>
        <taxon>Spiralia</taxon>
        <taxon>Gnathifera</taxon>
        <taxon>Rotifera</taxon>
        <taxon>Eurotatoria</taxon>
        <taxon>Bdelloidea</taxon>
        <taxon>Adinetida</taxon>
        <taxon>Adinetidae</taxon>
        <taxon>Adineta</taxon>
    </lineage>
</organism>
<reference evidence="2" key="1">
    <citation type="submission" date="2021-02" db="EMBL/GenBank/DDBJ databases">
        <authorList>
            <person name="Nowell W R."/>
        </authorList>
    </citation>
    <scope>NUCLEOTIDE SEQUENCE</scope>
</reference>
<dbReference type="InterPro" id="IPR010323">
    <property type="entry name" value="DUF924"/>
</dbReference>
<dbReference type="Gene3D" id="1.25.40.10">
    <property type="entry name" value="Tetratricopeptide repeat domain"/>
    <property type="match status" value="1"/>
</dbReference>
<dbReference type="GO" id="GO:0005634">
    <property type="term" value="C:nucleus"/>
    <property type="evidence" value="ECO:0007669"/>
    <property type="project" value="TreeGrafter"/>
</dbReference>
<dbReference type="InterPro" id="IPR011990">
    <property type="entry name" value="TPR-like_helical_dom_sf"/>
</dbReference>
<dbReference type="EMBL" id="CAJNOR010003220">
    <property type="protein sequence ID" value="CAF1390944.1"/>
    <property type="molecule type" value="Genomic_DNA"/>
</dbReference>
<dbReference type="InterPro" id="IPR029058">
    <property type="entry name" value="AB_hydrolase_fold"/>
</dbReference>
<evidence type="ECO:0000313" key="2">
    <source>
        <dbReference type="EMBL" id="CAF1224901.1"/>
    </source>
</evidence>
<dbReference type="Gene3D" id="1.20.58.320">
    <property type="entry name" value="TPR-like"/>
    <property type="match status" value="1"/>
</dbReference>
<gene>
    <name evidence="2" type="ORF">EDS130_LOCUS26622</name>
    <name evidence="3" type="ORF">XAT740_LOCUS33598</name>
</gene>
<dbReference type="SMART" id="SM00368">
    <property type="entry name" value="LRR_RI"/>
    <property type="match status" value="7"/>
</dbReference>
<dbReference type="Proteomes" id="UP000663828">
    <property type="component" value="Unassembled WGS sequence"/>
</dbReference>
<dbReference type="GO" id="GO:0031267">
    <property type="term" value="F:small GTPase binding"/>
    <property type="evidence" value="ECO:0007669"/>
    <property type="project" value="TreeGrafter"/>
</dbReference>
<dbReference type="InterPro" id="IPR032675">
    <property type="entry name" value="LRR_dom_sf"/>
</dbReference>
<dbReference type="GO" id="GO:0005829">
    <property type="term" value="C:cytosol"/>
    <property type="evidence" value="ECO:0007669"/>
    <property type="project" value="TreeGrafter"/>
</dbReference>
<evidence type="ECO:0000313" key="4">
    <source>
        <dbReference type="Proteomes" id="UP000663828"/>
    </source>
</evidence>
<evidence type="ECO:0000259" key="1">
    <source>
        <dbReference type="Pfam" id="PF03959"/>
    </source>
</evidence>
<sequence>MTAIVDTHFSPINNIQPLNNRVDVLIDEDLRAIESIYSYWFGENINTWSKTYPLNTKLWFRVDEKVDQEIKDKFEQYLASATIPDSALYQRWQTTHRGKLALIILLDQFPRNIYRGTAKMFEFDRLALQLTLDIIQDSKHVTIYSLPERMFIYLPLVHSEELVHTTKGADLMNDLVTEVTQRDLRRRYAANARAARNHQQVIESFGRYPHRNQLLDRKTTADEEKYLKVARNGFVQSVQIAQTKPNSQNCTVTHEVPCLIPSTGPLLKILVLHGFHQNSNSLKRSAKKLFKQLKDVATFYFANAPLPYNPSGEVKEQLLAAFGDGNMPDIGYQRQWWNASKDSKFYHHLDVSLHYIDQLFKSEGPFDGVLGFAQGASLGGILSGLQPFGNVSFEFAILISGFASRAESHEQLMKSQAIKNVASLHIYGINDVLINNDRSLKLAEAFENPLIKSHSGGHFTPNTWPNNDIRQFLLEQQSRLSNKIETRDNPSTQQTQMLRTFEEKLEATISYHQKQVSALPAIERKQNKLPIVPIGLPASIDSSKPLQELIEHVDTYLLDDVMLLVWCQRTTFHNSESKDVQGTIAPFFRYWTLLYLKKPAQVLSSYIDLVPKYGSWSDLKNLYLSVLEMEKEFSAEKTSLDNLKYACVKIFGEQLKRDSRAVLNQPDELANEQEEQMMTKNQQWISNCAKEAPRIANNPTNPSTIMAKEIAKYMNPIDTTGTKSEKQQQADKGFCYQIYKRLISSVCHVLEKASPNFVNEQVRSRSRKDRAFRYTKEQREQLLNAPPSSYIANPEPEPVVPCSLEDLQPLLEHLVMNKPGPGEDNQSIVFSRGAIMTGGRLDLCKQVVGPKGIQPLLEAMKCSSVVNRLLLGNNIVGRPGAEAISAYIRYNTDSNIDTWYIAGNNFDGDCMSLICDALATDTKVKALWLKRNPILSSGVVHIAHMLTTNHYLQTLDLLNTGLLDEGCEILFNAFQSNRTLKHLYIDTNGLTVKSGRVIRLHFEQHDNHLESLYMSCNALGDAGACEIALGLKHDQRLKRLGLASNCIGVDGARALVDALISHPSLQQLNLGYMKATILLGGLDNVLGDEGATEISRLIRLNHHIRSIDLTFNGISQRGLMQLKDALKENQTLTTLKVLQFAQVHNEITKEEISTKLEQNKVEWGKQMLGTDSLTKEEYLRKGQQLNDDINFPEHVMEIISYYRTH</sequence>
<accession>A0A814Y3Z2</accession>
<dbReference type="SUPFAM" id="SSF52047">
    <property type="entry name" value="RNI-like"/>
    <property type="match status" value="1"/>
</dbReference>
<dbReference type="Pfam" id="PF03959">
    <property type="entry name" value="FSH1"/>
    <property type="match status" value="1"/>
</dbReference>
<name>A0A814Y3Z2_ADIRI</name>
<dbReference type="SUPFAM" id="SSF48452">
    <property type="entry name" value="TPR-like"/>
    <property type="match status" value="1"/>
</dbReference>
<evidence type="ECO:0000313" key="3">
    <source>
        <dbReference type="EMBL" id="CAF1390944.1"/>
    </source>
</evidence>
<dbReference type="PANTHER" id="PTHR24113">
    <property type="entry name" value="RAN GTPASE-ACTIVATING PROTEIN 1"/>
    <property type="match status" value="1"/>
</dbReference>